<comment type="caution">
    <text evidence="1">The sequence shown here is derived from an EMBL/GenBank/DDBJ whole genome shotgun (WGS) entry which is preliminary data.</text>
</comment>
<dbReference type="PANTHER" id="PTHR21228">
    <property type="entry name" value="FAST LEU-RICH DOMAIN-CONTAINING"/>
    <property type="match status" value="1"/>
</dbReference>
<reference evidence="2" key="1">
    <citation type="submission" date="2024-04" db="EMBL/GenBank/DDBJ databases">
        <title>Salinicola lusitanus LLJ914,a marine bacterium isolated from the Okinawa Trough.</title>
        <authorList>
            <person name="Li J."/>
        </authorList>
    </citation>
    <scope>NUCLEOTIDE SEQUENCE [LARGE SCALE GENOMIC DNA]</scope>
</reference>
<sequence>MYRLCGGGGVAGGGPKTQQMGVVFPHCPPPALHHQLGHAPAHRALPTTRKKTWSFVHDLSYDTFFTMKRLIERSRRPDEVLRWISQNPSKVSQSHLAVALQRIAQLLPAPPPAAEATPLSSGGGAKADRKQILEHQDFVFLCDAVERDCGKFDNFSLVTCLYAAATLGLSPSSSLVSVLESECERRVGSV</sequence>
<dbReference type="GO" id="GO:0000963">
    <property type="term" value="P:mitochondrial RNA processing"/>
    <property type="evidence" value="ECO:0007669"/>
    <property type="project" value="TreeGrafter"/>
</dbReference>
<evidence type="ECO:0000313" key="2">
    <source>
        <dbReference type="Proteomes" id="UP001460270"/>
    </source>
</evidence>
<protein>
    <submittedName>
        <fullName evidence="1">Uncharacterized protein</fullName>
    </submittedName>
</protein>
<gene>
    <name evidence="1" type="ORF">WMY93_031651</name>
</gene>
<dbReference type="EMBL" id="JBBPFD010000680">
    <property type="protein sequence ID" value="KAK7877639.1"/>
    <property type="molecule type" value="Genomic_DNA"/>
</dbReference>
<keyword evidence="2" id="KW-1185">Reference proteome</keyword>
<proteinExistence type="predicted"/>
<organism evidence="1 2">
    <name type="scientific">Mugilogobius chulae</name>
    <name type="common">yellowstripe goby</name>
    <dbReference type="NCBI Taxonomy" id="88201"/>
    <lineage>
        <taxon>Eukaryota</taxon>
        <taxon>Metazoa</taxon>
        <taxon>Chordata</taxon>
        <taxon>Craniata</taxon>
        <taxon>Vertebrata</taxon>
        <taxon>Euteleostomi</taxon>
        <taxon>Actinopterygii</taxon>
        <taxon>Neopterygii</taxon>
        <taxon>Teleostei</taxon>
        <taxon>Neoteleostei</taxon>
        <taxon>Acanthomorphata</taxon>
        <taxon>Gobiaria</taxon>
        <taxon>Gobiiformes</taxon>
        <taxon>Gobioidei</taxon>
        <taxon>Gobiidae</taxon>
        <taxon>Gobionellinae</taxon>
        <taxon>Mugilogobius</taxon>
    </lineage>
</organism>
<dbReference type="GO" id="GO:0005759">
    <property type="term" value="C:mitochondrial matrix"/>
    <property type="evidence" value="ECO:0007669"/>
    <property type="project" value="TreeGrafter"/>
</dbReference>
<dbReference type="PANTHER" id="PTHR21228:SF4">
    <property type="entry name" value="FAS-ACTIVATED SERINE_THREONINE KINASE"/>
    <property type="match status" value="1"/>
</dbReference>
<dbReference type="InterPro" id="IPR050870">
    <property type="entry name" value="FAST_kinase"/>
</dbReference>
<name>A0AAW0MHU3_9GOBI</name>
<dbReference type="AlphaFoldDB" id="A0AAW0MHU3"/>
<evidence type="ECO:0000313" key="1">
    <source>
        <dbReference type="EMBL" id="KAK7877639.1"/>
    </source>
</evidence>
<dbReference type="Proteomes" id="UP001460270">
    <property type="component" value="Unassembled WGS sequence"/>
</dbReference>
<accession>A0AAW0MHU3</accession>
<dbReference type="GO" id="GO:0003723">
    <property type="term" value="F:RNA binding"/>
    <property type="evidence" value="ECO:0007669"/>
    <property type="project" value="TreeGrafter"/>
</dbReference>
<dbReference type="GO" id="GO:0044528">
    <property type="term" value="P:regulation of mitochondrial mRNA stability"/>
    <property type="evidence" value="ECO:0007669"/>
    <property type="project" value="TreeGrafter"/>
</dbReference>
<dbReference type="GO" id="GO:0035770">
    <property type="term" value="C:ribonucleoprotein granule"/>
    <property type="evidence" value="ECO:0007669"/>
    <property type="project" value="TreeGrafter"/>
</dbReference>